<evidence type="ECO:0000313" key="3">
    <source>
        <dbReference type="Proteomes" id="UP000481033"/>
    </source>
</evidence>
<dbReference type="PANTHER" id="PTHR43130:SF14">
    <property type="entry name" value="DJ-1_PFPI DOMAIN-CONTAINING PROTEIN"/>
    <property type="match status" value="1"/>
</dbReference>
<keyword evidence="3" id="KW-1185">Reference proteome</keyword>
<dbReference type="Gene3D" id="3.40.50.880">
    <property type="match status" value="1"/>
</dbReference>
<dbReference type="GO" id="GO:0006355">
    <property type="term" value="P:regulation of DNA-templated transcription"/>
    <property type="evidence" value="ECO:0007669"/>
    <property type="project" value="TreeGrafter"/>
</dbReference>
<dbReference type="Proteomes" id="UP000481033">
    <property type="component" value="Unassembled WGS sequence"/>
</dbReference>
<dbReference type="InterPro" id="IPR029062">
    <property type="entry name" value="Class_I_gatase-like"/>
</dbReference>
<dbReference type="EMBL" id="QXHD01000003">
    <property type="protein sequence ID" value="NEZ54354.1"/>
    <property type="molecule type" value="Genomic_DNA"/>
</dbReference>
<dbReference type="InterPro" id="IPR052158">
    <property type="entry name" value="INH-QAR"/>
</dbReference>
<sequence>MKQRNVAILVFDDVEVLDFCGPFEVFSVTGKRDGSDPFNVYTVAEHTPIAARNSLSVNPTYTLDTCPQPDILVVPGGGGRHVDGTPFGTRKEMHNETLLAWINQCYPQSEHILSVCTGALVLAKASLVENMAATTHHGALDELQQIAPTAEVKANARVVDSGKLIFSGGISAGIDAAFYLVAKLLGKDVALETATYMEYDWSGESYG</sequence>
<evidence type="ECO:0000259" key="1">
    <source>
        <dbReference type="Pfam" id="PF01965"/>
    </source>
</evidence>
<evidence type="ECO:0000313" key="2">
    <source>
        <dbReference type="EMBL" id="NEZ54354.1"/>
    </source>
</evidence>
<feature type="domain" description="DJ-1/PfpI" evidence="1">
    <location>
        <begin position="5"/>
        <end position="181"/>
    </location>
</feature>
<dbReference type="CDD" id="cd03139">
    <property type="entry name" value="GATase1_PfpI_2"/>
    <property type="match status" value="1"/>
</dbReference>
<accession>A0A6M0RDG1</accession>
<comment type="caution">
    <text evidence="2">The sequence shown here is derived from an EMBL/GenBank/DDBJ whole genome shotgun (WGS) entry which is preliminary data.</text>
</comment>
<proteinExistence type="predicted"/>
<dbReference type="AlphaFoldDB" id="A0A6M0RDG1"/>
<dbReference type="PANTHER" id="PTHR43130">
    <property type="entry name" value="ARAC-FAMILY TRANSCRIPTIONAL REGULATOR"/>
    <property type="match status" value="1"/>
</dbReference>
<gene>
    <name evidence="2" type="ORF">DXZ20_01295</name>
</gene>
<dbReference type="InterPro" id="IPR002818">
    <property type="entry name" value="DJ-1/PfpI"/>
</dbReference>
<dbReference type="Pfam" id="PF01965">
    <property type="entry name" value="DJ-1_PfpI"/>
    <property type="match status" value="1"/>
</dbReference>
<name>A0A6M0RDG1_9CYAN</name>
<dbReference type="SUPFAM" id="SSF52317">
    <property type="entry name" value="Class I glutamine amidotransferase-like"/>
    <property type="match status" value="1"/>
</dbReference>
<organism evidence="2 3">
    <name type="scientific">Adonisia turfae CCMR0081</name>
    <dbReference type="NCBI Taxonomy" id="2292702"/>
    <lineage>
        <taxon>Bacteria</taxon>
        <taxon>Bacillati</taxon>
        <taxon>Cyanobacteriota</taxon>
        <taxon>Adonisia</taxon>
        <taxon>Adonisia turfae</taxon>
    </lineage>
</organism>
<dbReference type="RefSeq" id="WP_163695907.1">
    <property type="nucleotide sequence ID" value="NZ_QXHD01000003.1"/>
</dbReference>
<reference evidence="2 3" key="1">
    <citation type="journal article" date="2020" name="Microb. Ecol.">
        <title>Ecogenomics of the Marine Benthic Filamentous Cyanobacterium Adonisia.</title>
        <authorList>
            <person name="Walter J.M."/>
            <person name="Coutinho F.H."/>
            <person name="Leomil L."/>
            <person name="Hargreaves P.I."/>
            <person name="Campeao M.E."/>
            <person name="Vieira V.V."/>
            <person name="Silva B.S."/>
            <person name="Fistarol G.O."/>
            <person name="Salomon P.S."/>
            <person name="Sawabe T."/>
            <person name="Mino S."/>
            <person name="Hosokawa M."/>
            <person name="Miyashita H."/>
            <person name="Maruyama F."/>
            <person name="van Verk M.C."/>
            <person name="Dutilh B.E."/>
            <person name="Thompson C.C."/>
            <person name="Thompson F.L."/>
        </authorList>
    </citation>
    <scope>NUCLEOTIDE SEQUENCE [LARGE SCALE GENOMIC DNA]</scope>
    <source>
        <strain evidence="2 3">CCMR0081</strain>
    </source>
</reference>
<protein>
    <submittedName>
        <fullName evidence="2">DJ-1/PfpI family protein</fullName>
    </submittedName>
</protein>